<reference evidence="2" key="1">
    <citation type="journal article" date="2017" name="Nat. Commun.">
        <title>The asparagus genome sheds light on the origin and evolution of a young Y chromosome.</title>
        <authorList>
            <person name="Harkess A."/>
            <person name="Zhou J."/>
            <person name="Xu C."/>
            <person name="Bowers J.E."/>
            <person name="Van der Hulst R."/>
            <person name="Ayyampalayam S."/>
            <person name="Mercati F."/>
            <person name="Riccardi P."/>
            <person name="McKain M.R."/>
            <person name="Kakrana A."/>
            <person name="Tang H."/>
            <person name="Ray J."/>
            <person name="Groenendijk J."/>
            <person name="Arikit S."/>
            <person name="Mathioni S.M."/>
            <person name="Nakano M."/>
            <person name="Shan H."/>
            <person name="Telgmann-Rauber A."/>
            <person name="Kanno A."/>
            <person name="Yue Z."/>
            <person name="Chen H."/>
            <person name="Li W."/>
            <person name="Chen Y."/>
            <person name="Xu X."/>
            <person name="Zhang Y."/>
            <person name="Luo S."/>
            <person name="Chen H."/>
            <person name="Gao J."/>
            <person name="Mao Z."/>
            <person name="Pires J.C."/>
            <person name="Luo M."/>
            <person name="Kudrna D."/>
            <person name="Wing R.A."/>
            <person name="Meyers B.C."/>
            <person name="Yi K."/>
            <person name="Kong H."/>
            <person name="Lavrijsen P."/>
            <person name="Sunseri F."/>
            <person name="Falavigna A."/>
            <person name="Ye Y."/>
            <person name="Leebens-Mack J.H."/>
            <person name="Chen G."/>
        </authorList>
    </citation>
    <scope>NUCLEOTIDE SEQUENCE [LARGE SCALE GENOMIC DNA]</scope>
    <source>
        <strain evidence="2">cv. DH0086</strain>
    </source>
</reference>
<protein>
    <recommendedName>
        <fullName evidence="3">Reverse transcriptase domain-containing protein</fullName>
    </recommendedName>
</protein>
<evidence type="ECO:0000313" key="1">
    <source>
        <dbReference type="EMBL" id="ONK67015.1"/>
    </source>
</evidence>
<keyword evidence="2" id="KW-1185">Reference proteome</keyword>
<dbReference type="Proteomes" id="UP000243459">
    <property type="component" value="Chromosome 6"/>
</dbReference>
<dbReference type="AlphaFoldDB" id="A0A5P1ELY3"/>
<dbReference type="Gene3D" id="3.30.70.270">
    <property type="match status" value="3"/>
</dbReference>
<dbReference type="PANTHER" id="PTHR37984:SF5">
    <property type="entry name" value="PROTEIN NYNRIN-LIKE"/>
    <property type="match status" value="1"/>
</dbReference>
<dbReference type="InterPro" id="IPR050951">
    <property type="entry name" value="Retrovirus_Pol_polyprotein"/>
</dbReference>
<dbReference type="EMBL" id="CM007386">
    <property type="protein sequence ID" value="ONK67015.1"/>
    <property type="molecule type" value="Genomic_DNA"/>
</dbReference>
<dbReference type="OMA" id="MHEEAFQ"/>
<evidence type="ECO:0000313" key="2">
    <source>
        <dbReference type="Proteomes" id="UP000243459"/>
    </source>
</evidence>
<dbReference type="PANTHER" id="PTHR37984">
    <property type="entry name" value="PROTEIN CBG26694"/>
    <property type="match status" value="1"/>
</dbReference>
<dbReference type="Gene3D" id="3.10.10.10">
    <property type="entry name" value="HIV Type 1 Reverse Transcriptase, subunit A, domain 1"/>
    <property type="match status" value="1"/>
</dbReference>
<organism evidence="1 2">
    <name type="scientific">Asparagus officinalis</name>
    <name type="common">Garden asparagus</name>
    <dbReference type="NCBI Taxonomy" id="4686"/>
    <lineage>
        <taxon>Eukaryota</taxon>
        <taxon>Viridiplantae</taxon>
        <taxon>Streptophyta</taxon>
        <taxon>Embryophyta</taxon>
        <taxon>Tracheophyta</taxon>
        <taxon>Spermatophyta</taxon>
        <taxon>Magnoliopsida</taxon>
        <taxon>Liliopsida</taxon>
        <taxon>Asparagales</taxon>
        <taxon>Asparagaceae</taxon>
        <taxon>Asparagoideae</taxon>
        <taxon>Asparagus</taxon>
    </lineage>
</organism>
<proteinExistence type="predicted"/>
<dbReference type="FunFam" id="3.30.70.270:FF:000063">
    <property type="entry name" value="Zinc knuckle domaincontaining protein"/>
    <property type="match status" value="1"/>
</dbReference>
<name>A0A5P1ELY3_ASPOF</name>
<dbReference type="Gramene" id="ONK67015">
    <property type="protein sequence ID" value="ONK67015"/>
    <property type="gene ID" value="A4U43_C06F14620"/>
</dbReference>
<dbReference type="InterPro" id="IPR043502">
    <property type="entry name" value="DNA/RNA_pol_sf"/>
</dbReference>
<sequence length="175" mass="20884">MCVDYQTLNKITGKNRYPLPRIDYLMDQLEGARFFTRLDLKSGYHQEEYLIHVEKVFKVLQNEQLKLNGKKYEFGKDELVYLGFIMVKGQWRIDPNKVEVITKWPMPRTVMEVRSFMRACQYLFKFIQLFSTYAIPLHVLTKVKVQFEWGQMHEEAFQLLKRKISEAPVLALPNL</sequence>
<dbReference type="SUPFAM" id="SSF56672">
    <property type="entry name" value="DNA/RNA polymerases"/>
    <property type="match status" value="1"/>
</dbReference>
<evidence type="ECO:0008006" key="3">
    <source>
        <dbReference type="Google" id="ProtNLM"/>
    </source>
</evidence>
<accession>A0A5P1ELY3</accession>
<gene>
    <name evidence="1" type="ORF">A4U43_C06F14620</name>
</gene>
<dbReference type="InterPro" id="IPR043128">
    <property type="entry name" value="Rev_trsase/Diguanyl_cyclase"/>
</dbReference>